<evidence type="ECO:0000256" key="4">
    <source>
        <dbReference type="ARBA" id="ARBA00022989"/>
    </source>
</evidence>
<keyword evidence="9" id="KW-1185">Reference proteome</keyword>
<protein>
    <submittedName>
        <fullName evidence="8">Cation diffusion facilitator family transporter</fullName>
    </submittedName>
</protein>
<dbReference type="InterPro" id="IPR058533">
    <property type="entry name" value="Cation_efflux_TM"/>
</dbReference>
<dbReference type="InterPro" id="IPR027469">
    <property type="entry name" value="Cation_efflux_TMD_sf"/>
</dbReference>
<dbReference type="Gene3D" id="1.20.1510.10">
    <property type="entry name" value="Cation efflux protein transmembrane domain"/>
    <property type="match status" value="1"/>
</dbReference>
<name>A0A1G9CLS1_9PROT</name>
<comment type="subcellular location">
    <subcellularLocation>
        <location evidence="1">Membrane</location>
        <topology evidence="1">Multi-pass membrane protein</topology>
    </subcellularLocation>
</comment>
<dbReference type="AlphaFoldDB" id="A0A1G9CLS1"/>
<dbReference type="InterPro" id="IPR050681">
    <property type="entry name" value="CDF/SLC30A"/>
</dbReference>
<keyword evidence="3" id="KW-0862">Zinc</keyword>
<evidence type="ECO:0000259" key="7">
    <source>
        <dbReference type="Pfam" id="PF01545"/>
    </source>
</evidence>
<dbReference type="GO" id="GO:0005886">
    <property type="term" value="C:plasma membrane"/>
    <property type="evidence" value="ECO:0007669"/>
    <property type="project" value="TreeGrafter"/>
</dbReference>
<feature type="transmembrane region" description="Helical" evidence="6">
    <location>
        <begin position="54"/>
        <end position="71"/>
    </location>
</feature>
<organism evidence="8 9">
    <name type="scientific">Methylophilus rhizosphaerae</name>
    <dbReference type="NCBI Taxonomy" id="492660"/>
    <lineage>
        <taxon>Bacteria</taxon>
        <taxon>Pseudomonadati</taxon>
        <taxon>Pseudomonadota</taxon>
        <taxon>Betaproteobacteria</taxon>
        <taxon>Nitrosomonadales</taxon>
        <taxon>Methylophilaceae</taxon>
        <taxon>Methylophilus</taxon>
    </lineage>
</organism>
<keyword evidence="3" id="KW-0813">Transport</keyword>
<evidence type="ECO:0000256" key="3">
    <source>
        <dbReference type="ARBA" id="ARBA00022906"/>
    </source>
</evidence>
<keyword evidence="5 6" id="KW-0472">Membrane</keyword>
<sequence length="228" mass="24538">MASCCEDKGCEVTALRESHSRVLWAVLIINAVMFVVEAYSGIVAHSTSLLADSLDMLGDAIVYGFSLFVLAKSLRWQAVAAVIKGVFMLAFGVGVLLEAVYKVLNPVVPNAELMGTIGALALFANLVCFGMLYRHRSDNLNMSSTWLCSRNDLIANVGVLIAAGASYWLTSRWPDIAVGTLIAGLFLHSSVSVLKEALEELRQPSPAPVSQPQPVAISVSMPIRQNKK</sequence>
<keyword evidence="4 6" id="KW-1133">Transmembrane helix</keyword>
<keyword evidence="2 6" id="KW-0812">Transmembrane</keyword>
<dbReference type="InterPro" id="IPR002524">
    <property type="entry name" value="Cation_efflux"/>
</dbReference>
<feature type="domain" description="Cation efflux protein transmembrane" evidence="7">
    <location>
        <begin position="23"/>
        <end position="201"/>
    </location>
</feature>
<dbReference type="SUPFAM" id="SSF161111">
    <property type="entry name" value="Cation efflux protein transmembrane domain-like"/>
    <property type="match status" value="1"/>
</dbReference>
<reference evidence="9" key="1">
    <citation type="submission" date="2016-10" db="EMBL/GenBank/DDBJ databases">
        <authorList>
            <person name="Varghese N."/>
            <person name="Submissions S."/>
        </authorList>
    </citation>
    <scope>NUCLEOTIDE SEQUENCE [LARGE SCALE GENOMIC DNA]</scope>
    <source>
        <strain evidence="9">CBMB127</strain>
    </source>
</reference>
<feature type="transmembrane region" description="Helical" evidence="6">
    <location>
        <begin position="176"/>
        <end position="194"/>
    </location>
</feature>
<evidence type="ECO:0000313" key="8">
    <source>
        <dbReference type="EMBL" id="SDK52529.1"/>
    </source>
</evidence>
<evidence type="ECO:0000256" key="6">
    <source>
        <dbReference type="SAM" id="Phobius"/>
    </source>
</evidence>
<feature type="transmembrane region" description="Helical" evidence="6">
    <location>
        <begin position="113"/>
        <end position="133"/>
    </location>
</feature>
<dbReference type="PANTHER" id="PTHR11562">
    <property type="entry name" value="CATION EFFLUX PROTEIN/ ZINC TRANSPORTER"/>
    <property type="match status" value="1"/>
</dbReference>
<dbReference type="GO" id="GO:0005385">
    <property type="term" value="F:zinc ion transmembrane transporter activity"/>
    <property type="evidence" value="ECO:0007669"/>
    <property type="project" value="TreeGrafter"/>
</dbReference>
<accession>A0A1G9CLS1</accession>
<evidence type="ECO:0000313" key="9">
    <source>
        <dbReference type="Proteomes" id="UP000198629"/>
    </source>
</evidence>
<keyword evidence="3" id="KW-0406">Ion transport</keyword>
<dbReference type="EMBL" id="FNFX01000003">
    <property type="protein sequence ID" value="SDK52529.1"/>
    <property type="molecule type" value="Genomic_DNA"/>
</dbReference>
<evidence type="ECO:0000256" key="5">
    <source>
        <dbReference type="ARBA" id="ARBA00023136"/>
    </source>
</evidence>
<dbReference type="NCBIfam" id="TIGR01297">
    <property type="entry name" value="CDF"/>
    <property type="match status" value="1"/>
</dbReference>
<evidence type="ECO:0000256" key="1">
    <source>
        <dbReference type="ARBA" id="ARBA00004141"/>
    </source>
</evidence>
<feature type="transmembrane region" description="Helical" evidence="6">
    <location>
        <begin position="153"/>
        <end position="170"/>
    </location>
</feature>
<dbReference type="RefSeq" id="WP_091471550.1">
    <property type="nucleotide sequence ID" value="NZ_FNFX01000003.1"/>
</dbReference>
<evidence type="ECO:0000256" key="2">
    <source>
        <dbReference type="ARBA" id="ARBA00022692"/>
    </source>
</evidence>
<dbReference type="Pfam" id="PF01545">
    <property type="entry name" value="Cation_efflux"/>
    <property type="match status" value="1"/>
</dbReference>
<feature type="transmembrane region" description="Helical" evidence="6">
    <location>
        <begin position="22"/>
        <end position="42"/>
    </location>
</feature>
<feature type="transmembrane region" description="Helical" evidence="6">
    <location>
        <begin position="78"/>
        <end position="101"/>
    </location>
</feature>
<dbReference type="OrthoDB" id="9799649at2"/>
<dbReference type="STRING" id="492660.SAMN05192566_1520"/>
<dbReference type="PANTHER" id="PTHR11562:SF17">
    <property type="entry name" value="RE54080P-RELATED"/>
    <property type="match status" value="1"/>
</dbReference>
<gene>
    <name evidence="8" type="ORF">SAMN05192566_1520</name>
</gene>
<proteinExistence type="predicted"/>
<dbReference type="Proteomes" id="UP000198629">
    <property type="component" value="Unassembled WGS sequence"/>
</dbReference>
<keyword evidence="3" id="KW-0864">Zinc transport</keyword>